<evidence type="ECO:0000313" key="2">
    <source>
        <dbReference type="EMBL" id="URE04540.1"/>
    </source>
</evidence>
<dbReference type="EMBL" id="CP097507">
    <property type="protein sequence ID" value="URE04540.1"/>
    <property type="molecule type" value="Genomic_DNA"/>
</dbReference>
<reference evidence="2" key="1">
    <citation type="submission" date="2022-05" db="EMBL/GenBank/DDBJ databases">
        <title>The Musa troglodytarum L. genome provides insights into the mechanism of non-climacteric behaviour and enrichment of carotenoids.</title>
        <authorList>
            <person name="Wang J."/>
        </authorList>
    </citation>
    <scope>NUCLEOTIDE SEQUENCE</scope>
    <source>
        <tissue evidence="2">Leaf</tissue>
    </source>
</reference>
<evidence type="ECO:0000256" key="1">
    <source>
        <dbReference type="SAM" id="MobiDB-lite"/>
    </source>
</evidence>
<name>A0A9E7FY59_9LILI</name>
<protein>
    <submittedName>
        <fullName evidence="2">Uncharacterized protein</fullName>
    </submittedName>
</protein>
<accession>A0A9E7FY59</accession>
<keyword evidence="3" id="KW-1185">Reference proteome</keyword>
<dbReference type="Proteomes" id="UP001055439">
    <property type="component" value="Chromosome 5"/>
</dbReference>
<proteinExistence type="predicted"/>
<evidence type="ECO:0000313" key="3">
    <source>
        <dbReference type="Proteomes" id="UP001055439"/>
    </source>
</evidence>
<gene>
    <name evidence="2" type="ORF">MUK42_21530</name>
</gene>
<dbReference type="OrthoDB" id="1304043at2759"/>
<sequence>MTMTDGGFLPSRCRRTGNVVTREDESGAVQVKVVLTKKQLRQMVAAMGQERSARAAGHRLAASPTMEQVLYSLRRRHMKRGEKGQCRSRWRPELQSIPEEI</sequence>
<dbReference type="AlphaFoldDB" id="A0A9E7FY59"/>
<organism evidence="2 3">
    <name type="scientific">Musa troglodytarum</name>
    <name type="common">fe'i banana</name>
    <dbReference type="NCBI Taxonomy" id="320322"/>
    <lineage>
        <taxon>Eukaryota</taxon>
        <taxon>Viridiplantae</taxon>
        <taxon>Streptophyta</taxon>
        <taxon>Embryophyta</taxon>
        <taxon>Tracheophyta</taxon>
        <taxon>Spermatophyta</taxon>
        <taxon>Magnoliopsida</taxon>
        <taxon>Liliopsida</taxon>
        <taxon>Zingiberales</taxon>
        <taxon>Musaceae</taxon>
        <taxon>Musa</taxon>
    </lineage>
</organism>
<feature type="region of interest" description="Disordered" evidence="1">
    <location>
        <begin position="78"/>
        <end position="101"/>
    </location>
</feature>